<organism evidence="1">
    <name type="scientific">candidate division CPR1 bacterium ADurb.Bin160</name>
    <dbReference type="NCBI Taxonomy" id="1852826"/>
    <lineage>
        <taxon>Bacteria</taxon>
        <taxon>candidate division CPR1</taxon>
    </lineage>
</organism>
<comment type="caution">
    <text evidence="1">The sequence shown here is derived from an EMBL/GenBank/DDBJ whole genome shotgun (WGS) entry which is preliminary data.</text>
</comment>
<evidence type="ECO:0000313" key="1">
    <source>
        <dbReference type="EMBL" id="OQB40733.1"/>
    </source>
</evidence>
<proteinExistence type="predicted"/>
<accession>A0A1V5ZKI4</accession>
<name>A0A1V5ZKI4_9BACT</name>
<reference evidence="1" key="1">
    <citation type="submission" date="2017-02" db="EMBL/GenBank/DDBJ databases">
        <title>Delving into the versatile metabolic prowess of the omnipresent phylum Bacteroidetes.</title>
        <authorList>
            <person name="Nobu M.K."/>
            <person name="Mei R."/>
            <person name="Narihiro T."/>
            <person name="Kuroda K."/>
            <person name="Liu W.-T."/>
        </authorList>
    </citation>
    <scope>NUCLEOTIDE SEQUENCE</scope>
    <source>
        <strain evidence="1">ADurb.Bin160</strain>
    </source>
</reference>
<sequence length="209" mass="23169">MIKINVTEKGFTWKDGSITRDRIVEPNGGKEDILARGIISALKFANHNGELVVDPEFEGFINSLLTQDNLTNAAYVAAANLKYNKVAVHVGNKVVKFDRTFKVVTSNKTAEVKFTEAGYKVKVGNEIVVAKPVAKKNGETEDTWKLRMLLSVVATRLDVGNYKLPAKELSMFKSLVENGKNKGYKTKDEFIASQIVNRLTEKKATMTAI</sequence>
<dbReference type="EMBL" id="MWDB01000034">
    <property type="protein sequence ID" value="OQB40733.1"/>
    <property type="molecule type" value="Genomic_DNA"/>
</dbReference>
<protein>
    <submittedName>
        <fullName evidence="1">Uncharacterized protein</fullName>
    </submittedName>
</protein>
<dbReference type="AlphaFoldDB" id="A0A1V5ZKI4"/>
<dbReference type="Proteomes" id="UP000485621">
    <property type="component" value="Unassembled WGS sequence"/>
</dbReference>
<gene>
    <name evidence="1" type="ORF">BWY04_01244</name>
</gene>